<dbReference type="Pfam" id="PF03169">
    <property type="entry name" value="OPT"/>
    <property type="match status" value="1"/>
</dbReference>
<dbReference type="InterPro" id="IPR004813">
    <property type="entry name" value="OPT"/>
</dbReference>
<dbReference type="InterPro" id="IPR004814">
    <property type="entry name" value="Oligopep_transpt"/>
</dbReference>
<dbReference type="NCBIfam" id="TIGR00728">
    <property type="entry name" value="OPT_sfam"/>
    <property type="match status" value="1"/>
</dbReference>
<sequence length="681" mass="72061">MKQHDFMSHELKLPELTIRGMILGLLITIVFTASNVYLGLKVGLTFSSAIPAAIISMAILRMFKDSNILENNLVQTQASAAGTLSAVIFVIPGLLMIGYWQGFQFWQTLMICACGGCLGVLFTIPLRRAMVVNTDLPYPEGRAAAEILKVGSASAEGKSGVSGIRDIVSGGIIAALINLFSSGFGYLSGSMLSWFSVGKQAVTLLPLGFSPALLGAGYLIGLASGIAMLVGMIAAWCGFVPYLMSIADIPAGTELSDTAQSIWSAKVRFMGAGTMGIAAIWTLLTLMKPIMDGIKMSIKAVSDGGKVDDNLHRMDTDMTPKSIGIVFLLIIIGLVTVFYSFLSDGHLSTGTMWLYIIVGILVAVAMGFFVAAACGYMAGLIGTSSSPISGIGILGIIVSSLVVLALGDYAGIFTSPEGTLFATAFAIFITSVITSIAAISNDNLQDLKTGLLVGATPWKQQVALLIGCIAGAVAIAPVLNLLYEAYGFPGAFPREGMDESQALSAPQATLMTTIARGIFSSNMDWSYIFYGVIFGVIIIIVDVLLKKNTKKYSLPPLAVGMGIYLPPELEMPLVFGAVLSYVIHIYLRKRAAVRSPRDIEGDVENCNRRGVLFASGLIVGESLMGVIMAAIIVISVTSGGDESPLRMVDASFGSTAEWLGLAVNILLMVEFARRVITAKFK</sequence>
<feature type="transmembrane region" description="Helical" evidence="6">
    <location>
        <begin position="573"/>
        <end position="589"/>
    </location>
</feature>
<keyword evidence="5 6" id="KW-0472">Membrane</keyword>
<dbReference type="PANTHER" id="PTHR31645:SF0">
    <property type="entry name" value="OLIGOPEPTIDE TRANSPORTER YGL114W-RELATED"/>
    <property type="match status" value="1"/>
</dbReference>
<name>A0A921HPC6_9FIRM</name>
<gene>
    <name evidence="7" type="ORF">K8V65_04695</name>
</gene>
<feature type="transmembrane region" description="Helical" evidence="6">
    <location>
        <begin position="419"/>
        <end position="441"/>
    </location>
</feature>
<evidence type="ECO:0000256" key="2">
    <source>
        <dbReference type="ARBA" id="ARBA00022448"/>
    </source>
</evidence>
<dbReference type="Proteomes" id="UP000780768">
    <property type="component" value="Unassembled WGS sequence"/>
</dbReference>
<feature type="transmembrane region" description="Helical" evidence="6">
    <location>
        <begin position="80"/>
        <end position="99"/>
    </location>
</feature>
<dbReference type="NCBIfam" id="TIGR00733">
    <property type="entry name" value="OPT family oligopeptide transporter"/>
    <property type="match status" value="1"/>
</dbReference>
<feature type="transmembrane region" description="Helical" evidence="6">
    <location>
        <begin position="610"/>
        <end position="638"/>
    </location>
</feature>
<feature type="transmembrane region" description="Helical" evidence="6">
    <location>
        <begin position="267"/>
        <end position="287"/>
    </location>
</feature>
<dbReference type="InterPro" id="IPR045035">
    <property type="entry name" value="YSL-like"/>
</dbReference>
<feature type="transmembrane region" description="Helical" evidence="6">
    <location>
        <begin position="105"/>
        <end position="124"/>
    </location>
</feature>
<dbReference type="GO" id="GO:0016020">
    <property type="term" value="C:membrane"/>
    <property type="evidence" value="ECO:0007669"/>
    <property type="project" value="UniProtKB-SubCell"/>
</dbReference>
<keyword evidence="4 6" id="KW-1133">Transmembrane helix</keyword>
<feature type="transmembrane region" description="Helical" evidence="6">
    <location>
        <begin position="21"/>
        <end position="38"/>
    </location>
</feature>
<proteinExistence type="predicted"/>
<protein>
    <submittedName>
        <fullName evidence="7">Oligopeptide transporter, OPT family</fullName>
    </submittedName>
</protein>
<evidence type="ECO:0000256" key="1">
    <source>
        <dbReference type="ARBA" id="ARBA00004141"/>
    </source>
</evidence>
<reference evidence="7" key="2">
    <citation type="submission" date="2021-09" db="EMBL/GenBank/DDBJ databases">
        <authorList>
            <person name="Gilroy R."/>
        </authorList>
    </citation>
    <scope>NUCLEOTIDE SEQUENCE</scope>
    <source>
        <strain evidence="7">7318</strain>
    </source>
</reference>
<dbReference type="EMBL" id="DYVR01000126">
    <property type="protein sequence ID" value="HJF84940.1"/>
    <property type="molecule type" value="Genomic_DNA"/>
</dbReference>
<feature type="transmembrane region" description="Helical" evidence="6">
    <location>
        <begin position="353"/>
        <end position="376"/>
    </location>
</feature>
<evidence type="ECO:0000256" key="5">
    <source>
        <dbReference type="ARBA" id="ARBA00023136"/>
    </source>
</evidence>
<feature type="transmembrane region" description="Helical" evidence="6">
    <location>
        <begin position="462"/>
        <end position="483"/>
    </location>
</feature>
<comment type="subcellular location">
    <subcellularLocation>
        <location evidence="1">Membrane</location>
        <topology evidence="1">Multi-pass membrane protein</topology>
    </subcellularLocation>
</comment>
<feature type="transmembrane region" description="Helical" evidence="6">
    <location>
        <begin position="167"/>
        <end position="189"/>
    </location>
</feature>
<evidence type="ECO:0000256" key="6">
    <source>
        <dbReference type="SAM" id="Phobius"/>
    </source>
</evidence>
<evidence type="ECO:0000256" key="3">
    <source>
        <dbReference type="ARBA" id="ARBA00022692"/>
    </source>
</evidence>
<reference evidence="7" key="1">
    <citation type="journal article" date="2021" name="PeerJ">
        <title>Extensive microbial diversity within the chicken gut microbiome revealed by metagenomics and culture.</title>
        <authorList>
            <person name="Gilroy R."/>
            <person name="Ravi A."/>
            <person name="Getino M."/>
            <person name="Pursley I."/>
            <person name="Horton D.L."/>
            <person name="Alikhan N.F."/>
            <person name="Baker D."/>
            <person name="Gharbi K."/>
            <person name="Hall N."/>
            <person name="Watson M."/>
            <person name="Adriaenssens E.M."/>
            <person name="Foster-Nyarko E."/>
            <person name="Jarju S."/>
            <person name="Secka A."/>
            <person name="Antonio M."/>
            <person name="Oren A."/>
            <person name="Chaudhuri R.R."/>
            <person name="La Ragione R."/>
            <person name="Hildebrand F."/>
            <person name="Pallen M.J."/>
        </authorList>
    </citation>
    <scope>NUCLEOTIDE SEQUENCE</scope>
    <source>
        <strain evidence="7">7318</strain>
    </source>
</reference>
<dbReference type="AlphaFoldDB" id="A0A921HPC6"/>
<dbReference type="GO" id="GO:0035673">
    <property type="term" value="F:oligopeptide transmembrane transporter activity"/>
    <property type="evidence" value="ECO:0007669"/>
    <property type="project" value="InterPro"/>
</dbReference>
<feature type="transmembrane region" description="Helical" evidence="6">
    <location>
        <begin position="527"/>
        <end position="545"/>
    </location>
</feature>
<feature type="transmembrane region" description="Helical" evidence="6">
    <location>
        <begin position="323"/>
        <end position="341"/>
    </location>
</feature>
<feature type="transmembrane region" description="Helical" evidence="6">
    <location>
        <begin position="227"/>
        <end position="247"/>
    </location>
</feature>
<feature type="transmembrane region" description="Helical" evidence="6">
    <location>
        <begin position="44"/>
        <end position="60"/>
    </location>
</feature>
<comment type="caution">
    <text evidence="7">The sequence shown here is derived from an EMBL/GenBank/DDBJ whole genome shotgun (WGS) entry which is preliminary data.</text>
</comment>
<feature type="transmembrane region" description="Helical" evidence="6">
    <location>
        <begin position="201"/>
        <end position="220"/>
    </location>
</feature>
<organism evidence="7 8">
    <name type="scientific">Megamonas hypermegale</name>
    <dbReference type="NCBI Taxonomy" id="158847"/>
    <lineage>
        <taxon>Bacteria</taxon>
        <taxon>Bacillati</taxon>
        <taxon>Bacillota</taxon>
        <taxon>Negativicutes</taxon>
        <taxon>Selenomonadales</taxon>
        <taxon>Selenomonadaceae</taxon>
        <taxon>Megamonas</taxon>
    </lineage>
</organism>
<keyword evidence="2" id="KW-0813">Transport</keyword>
<keyword evidence="3 6" id="KW-0812">Transmembrane</keyword>
<evidence type="ECO:0000256" key="4">
    <source>
        <dbReference type="ARBA" id="ARBA00022989"/>
    </source>
</evidence>
<evidence type="ECO:0000313" key="7">
    <source>
        <dbReference type="EMBL" id="HJF84940.1"/>
    </source>
</evidence>
<feature type="transmembrane region" description="Helical" evidence="6">
    <location>
        <begin position="658"/>
        <end position="676"/>
    </location>
</feature>
<evidence type="ECO:0000313" key="8">
    <source>
        <dbReference type="Proteomes" id="UP000780768"/>
    </source>
</evidence>
<dbReference type="PANTHER" id="PTHR31645">
    <property type="entry name" value="OLIGOPEPTIDE TRANSPORTER YGL114W-RELATED"/>
    <property type="match status" value="1"/>
</dbReference>
<feature type="transmembrane region" description="Helical" evidence="6">
    <location>
        <begin position="388"/>
        <end position="407"/>
    </location>
</feature>
<accession>A0A921HPC6</accession>